<keyword evidence="3" id="KW-0255">Endonuclease</keyword>
<protein>
    <submittedName>
        <fullName evidence="8">TIGR00255 family protein</fullName>
    </submittedName>
</protein>
<accession>A0A1Y6EQ50</accession>
<evidence type="ECO:0000259" key="7">
    <source>
        <dbReference type="Pfam" id="PF08340"/>
    </source>
</evidence>
<keyword evidence="4" id="KW-0378">Hydrolase</keyword>
<comment type="similarity">
    <text evidence="5">Belongs to the YicC/YloC family.</text>
</comment>
<evidence type="ECO:0000256" key="5">
    <source>
        <dbReference type="ARBA" id="ARBA00035648"/>
    </source>
</evidence>
<evidence type="ECO:0000256" key="3">
    <source>
        <dbReference type="ARBA" id="ARBA00022759"/>
    </source>
</evidence>
<dbReference type="InterPro" id="IPR013527">
    <property type="entry name" value="YicC-like_N"/>
</dbReference>
<evidence type="ECO:0000259" key="6">
    <source>
        <dbReference type="Pfam" id="PF03755"/>
    </source>
</evidence>
<sequence>MTGFARAERQAGPVRIRIEIKSVNGRGLDMRLRLPPGLDAVDIPLRQALSRALNRGSLNLALTLDRTGGAGTVRINNQALAGVLAALDELRTKATVSMPQPEGILALPGVLELDDGAGDLDEDEQTALVLGCAGEAIERLKAARLQEGAEITGVLLTQLDAIASLVAAAEAHPARGRAAIEARLREQLALLAADASLPQERIAQEALILATKADIQEELDRLRAHIAAARKLIAEGGPVGRRLDFLAQEFNREANTLCSKSNAVELTAIGLDLKAVIDQLREQIQNIE</sequence>
<dbReference type="InterPro" id="IPR005229">
    <property type="entry name" value="YicC/YloC-like"/>
</dbReference>
<dbReference type="Proteomes" id="UP000194474">
    <property type="component" value="Unassembled WGS sequence"/>
</dbReference>
<dbReference type="InterPro" id="IPR013551">
    <property type="entry name" value="YicC-like_C"/>
</dbReference>
<feature type="domain" description="Endoribonuclease YicC-like N-terminal" evidence="6">
    <location>
        <begin position="1"/>
        <end position="151"/>
    </location>
</feature>
<dbReference type="PANTHER" id="PTHR30636:SF3">
    <property type="entry name" value="UPF0701 PROTEIN YICC"/>
    <property type="match status" value="1"/>
</dbReference>
<evidence type="ECO:0000313" key="8">
    <source>
        <dbReference type="EMBL" id="SMQ62303.1"/>
    </source>
</evidence>
<proteinExistence type="inferred from homology"/>
<dbReference type="Pfam" id="PF03755">
    <property type="entry name" value="YicC-like_N"/>
    <property type="match status" value="1"/>
</dbReference>
<dbReference type="OrthoDB" id="9771229at2"/>
<dbReference type="GO" id="GO:0016787">
    <property type="term" value="F:hydrolase activity"/>
    <property type="evidence" value="ECO:0007669"/>
    <property type="project" value="UniProtKB-KW"/>
</dbReference>
<reference evidence="9" key="1">
    <citation type="submission" date="2017-04" db="EMBL/GenBank/DDBJ databases">
        <authorList>
            <person name="Varghese N."/>
            <person name="Submissions S."/>
        </authorList>
    </citation>
    <scope>NUCLEOTIDE SEQUENCE [LARGE SCALE GENOMIC DNA]</scope>
</reference>
<dbReference type="PANTHER" id="PTHR30636">
    <property type="entry name" value="UPF0701 PROTEIN YICC"/>
    <property type="match status" value="1"/>
</dbReference>
<gene>
    <name evidence="8" type="ORF">SAMN06295905_0647</name>
</gene>
<evidence type="ECO:0000256" key="2">
    <source>
        <dbReference type="ARBA" id="ARBA00022722"/>
    </source>
</evidence>
<name>A0A1Y6EQ50_9HYPH</name>
<dbReference type="RefSeq" id="WP_086469089.1">
    <property type="nucleotide sequence ID" value="NZ_FXWK01000001.1"/>
</dbReference>
<dbReference type="EMBL" id="FXWK01000001">
    <property type="protein sequence ID" value="SMQ62303.1"/>
    <property type="molecule type" value="Genomic_DNA"/>
</dbReference>
<keyword evidence="2" id="KW-0540">Nuclease</keyword>
<feature type="domain" description="Endoribonuclease YicC-like C-terminal" evidence="7">
    <location>
        <begin position="177"/>
        <end position="288"/>
    </location>
</feature>
<organism evidence="8 9">
    <name type="scientific">Devosia lucknowensis</name>
    <dbReference type="NCBI Taxonomy" id="1096929"/>
    <lineage>
        <taxon>Bacteria</taxon>
        <taxon>Pseudomonadati</taxon>
        <taxon>Pseudomonadota</taxon>
        <taxon>Alphaproteobacteria</taxon>
        <taxon>Hyphomicrobiales</taxon>
        <taxon>Devosiaceae</taxon>
        <taxon>Devosia</taxon>
    </lineage>
</organism>
<dbReference type="GO" id="GO:0004521">
    <property type="term" value="F:RNA endonuclease activity"/>
    <property type="evidence" value="ECO:0007669"/>
    <property type="project" value="InterPro"/>
</dbReference>
<dbReference type="NCBIfam" id="TIGR00255">
    <property type="entry name" value="YicC/YloC family endoribonuclease"/>
    <property type="match status" value="1"/>
</dbReference>
<keyword evidence="9" id="KW-1185">Reference proteome</keyword>
<dbReference type="Pfam" id="PF08340">
    <property type="entry name" value="YicC-like_C"/>
    <property type="match status" value="1"/>
</dbReference>
<evidence type="ECO:0000256" key="1">
    <source>
        <dbReference type="ARBA" id="ARBA00001968"/>
    </source>
</evidence>
<evidence type="ECO:0000313" key="9">
    <source>
        <dbReference type="Proteomes" id="UP000194474"/>
    </source>
</evidence>
<evidence type="ECO:0000256" key="4">
    <source>
        <dbReference type="ARBA" id="ARBA00022801"/>
    </source>
</evidence>
<dbReference type="AlphaFoldDB" id="A0A1Y6EQ50"/>
<comment type="cofactor">
    <cofactor evidence="1">
        <name>a divalent metal cation</name>
        <dbReference type="ChEBI" id="CHEBI:60240"/>
    </cofactor>
</comment>